<proteinExistence type="predicted"/>
<accession>A0A3E2HK89</accession>
<evidence type="ECO:0000259" key="1">
    <source>
        <dbReference type="Pfam" id="PF06985"/>
    </source>
</evidence>
<dbReference type="InterPro" id="IPR010730">
    <property type="entry name" value="HET"/>
</dbReference>
<keyword evidence="3" id="KW-1185">Reference proteome</keyword>
<organism evidence="2 3">
    <name type="scientific">Scytalidium lignicola</name>
    <name type="common">Hyphomycete</name>
    <dbReference type="NCBI Taxonomy" id="5539"/>
    <lineage>
        <taxon>Eukaryota</taxon>
        <taxon>Fungi</taxon>
        <taxon>Dikarya</taxon>
        <taxon>Ascomycota</taxon>
        <taxon>Pezizomycotina</taxon>
        <taxon>Leotiomycetes</taxon>
        <taxon>Leotiomycetes incertae sedis</taxon>
        <taxon>Scytalidium</taxon>
    </lineage>
</organism>
<dbReference type="Pfam" id="PF26639">
    <property type="entry name" value="Het-6_barrel"/>
    <property type="match status" value="1"/>
</dbReference>
<feature type="domain" description="Heterokaryon incompatibility" evidence="1">
    <location>
        <begin position="52"/>
        <end position="212"/>
    </location>
</feature>
<dbReference type="PANTHER" id="PTHR24148">
    <property type="entry name" value="ANKYRIN REPEAT DOMAIN-CONTAINING PROTEIN 39 HOMOLOG-RELATED"/>
    <property type="match status" value="1"/>
</dbReference>
<dbReference type="AlphaFoldDB" id="A0A3E2HK89"/>
<feature type="non-terminal residue" evidence="2">
    <location>
        <position position="654"/>
    </location>
</feature>
<comment type="caution">
    <text evidence="2">The sequence shown here is derived from an EMBL/GenBank/DDBJ whole genome shotgun (WGS) entry which is preliminary data.</text>
</comment>
<name>A0A3E2HK89_SCYLI</name>
<dbReference type="PANTHER" id="PTHR24148:SF64">
    <property type="entry name" value="HETEROKARYON INCOMPATIBILITY DOMAIN-CONTAINING PROTEIN"/>
    <property type="match status" value="1"/>
</dbReference>
<dbReference type="OMA" id="RICHADS"/>
<dbReference type="STRING" id="5539.A0A3E2HK89"/>
<dbReference type="Pfam" id="PF06985">
    <property type="entry name" value="HET"/>
    <property type="match status" value="1"/>
</dbReference>
<dbReference type="EMBL" id="NCSJ02000033">
    <property type="protein sequence ID" value="RFU33592.1"/>
    <property type="molecule type" value="Genomic_DNA"/>
</dbReference>
<sequence length="654" mass="74230">MGASQSSPTYAPFSDANHEIRLIQVEKLPLKTRRPSISFTLRTVSLQNAPPFSALSYVWGNPKVRERVIVNGKVVSVSKNLAIALRHIKTHWEVKFPRRTSSEFFIWADALCINQCDLAERTVQVKVMGRIFSSAECVFGWLGWEKDRIISKALDLFDRIANELPHHPDVPHGAFQWIAAYPELRENHENALDAILDHNRLEYWYRVWIFQEAILAKDLEMVCPSRMINFAKMSIACNYLRTLPSELSADFSRSVLIDQHAWITLVQLLDWSLIGQIIDGRDSRDHHHHSGEYQFKLSKMGMKLFATDPKDHVYGLLGLTDLNITPDYERKSLRDVYCEYSAAWLEACQSFPALQPELMFLSHSGVGIFGNETLLPSWVPNFPALALMNAKRTPLITSGSADLNAFPFPTNSASIRISELSLVTRGVQFDNVAQIHDIFSSERPRSVIRKKPVLKPYPFLTDYMFRCETETPTRIPPLQSIFRVTYRNSKRVLDRPTIEQAIGFLMYLVIFGTKTLSDGLIDRGLELGESFPQFLSAYFFPQLSAQELQWSADVSLNYCNNSTLLSKVLTDLEFLYNSWRIFETRGGNLGLAPKGVVIGDTVCVLKGSSVPILLRRVGANYANVGPCFVLGIMNGELSGEIERGKFIIEEFKIF</sequence>
<evidence type="ECO:0000313" key="3">
    <source>
        <dbReference type="Proteomes" id="UP000258309"/>
    </source>
</evidence>
<gene>
    <name evidence="2" type="ORF">B7463_g2767</name>
</gene>
<dbReference type="OrthoDB" id="5386682at2759"/>
<reference evidence="2 3" key="1">
    <citation type="submission" date="2018-05" db="EMBL/GenBank/DDBJ databases">
        <title>Draft genome sequence of Scytalidium lignicola DSM 105466, a ubiquitous saprotrophic fungus.</title>
        <authorList>
            <person name="Buettner E."/>
            <person name="Gebauer A.M."/>
            <person name="Hofrichter M."/>
            <person name="Liers C."/>
            <person name="Kellner H."/>
        </authorList>
    </citation>
    <scope>NUCLEOTIDE SEQUENCE [LARGE SCALE GENOMIC DNA]</scope>
    <source>
        <strain evidence="2 3">DSM 105466</strain>
    </source>
</reference>
<protein>
    <recommendedName>
        <fullName evidence="1">Heterokaryon incompatibility domain-containing protein</fullName>
    </recommendedName>
</protein>
<dbReference type="Proteomes" id="UP000258309">
    <property type="component" value="Unassembled WGS sequence"/>
</dbReference>
<evidence type="ECO:0000313" key="2">
    <source>
        <dbReference type="EMBL" id="RFU33592.1"/>
    </source>
</evidence>
<dbReference type="InterPro" id="IPR052895">
    <property type="entry name" value="HetReg/Transcr_Mod"/>
</dbReference>
<feature type="non-terminal residue" evidence="2">
    <location>
        <position position="1"/>
    </location>
</feature>